<dbReference type="EMBL" id="KL142371">
    <property type="protein sequence ID" value="KDR80960.1"/>
    <property type="molecule type" value="Genomic_DNA"/>
</dbReference>
<dbReference type="Proteomes" id="UP000027222">
    <property type="component" value="Unassembled WGS sequence"/>
</dbReference>
<reference evidence="2" key="1">
    <citation type="journal article" date="2014" name="Proc. Natl. Acad. Sci. U.S.A.">
        <title>Extensive sampling of basidiomycete genomes demonstrates inadequacy of the white-rot/brown-rot paradigm for wood decay fungi.</title>
        <authorList>
            <person name="Riley R."/>
            <person name="Salamov A.A."/>
            <person name="Brown D.W."/>
            <person name="Nagy L.G."/>
            <person name="Floudas D."/>
            <person name="Held B.W."/>
            <person name="Levasseur A."/>
            <person name="Lombard V."/>
            <person name="Morin E."/>
            <person name="Otillar R."/>
            <person name="Lindquist E.A."/>
            <person name="Sun H."/>
            <person name="LaButti K.M."/>
            <person name="Schmutz J."/>
            <person name="Jabbour D."/>
            <person name="Luo H."/>
            <person name="Baker S.E."/>
            <person name="Pisabarro A.G."/>
            <person name="Walton J.D."/>
            <person name="Blanchette R.A."/>
            <person name="Henrissat B."/>
            <person name="Martin F."/>
            <person name="Cullen D."/>
            <person name="Hibbett D.S."/>
            <person name="Grigoriev I.V."/>
        </authorList>
    </citation>
    <scope>NUCLEOTIDE SEQUENCE [LARGE SCALE GENOMIC DNA]</scope>
    <source>
        <strain evidence="2">CBS 339.88</strain>
    </source>
</reference>
<evidence type="ECO:0000313" key="2">
    <source>
        <dbReference type="Proteomes" id="UP000027222"/>
    </source>
</evidence>
<name>A0A067TCQ8_GALM3</name>
<protein>
    <recommendedName>
        <fullName evidence="3">F-box domain-containing protein</fullName>
    </recommendedName>
</protein>
<dbReference type="OrthoDB" id="2745898at2759"/>
<proteinExistence type="predicted"/>
<sequence>MVSLPQELVDIILVNLGLYVHHEPAGFALRSCLLVSAAFAASSRRHLFRSVEINGARHPDIFSRAKALKDIISPNSAASGDGVAQYIKEFTIKLDEKQSRPDGLRWLLADILDNLHNESYGIDELTLHGIQSNYGINHGNVGISWSGLGSYFNSAFVALCQSPRLRKLKITGIFCIPPTLFDGTFINGLHLSYITFSYADLLGGPRLPRPQLDLLETNSVCPNIIDNLVADPSFVSHIRDLRFLAGHDTPQANTRHRHRLIAMSGKVIKHLCVTIASCTP</sequence>
<dbReference type="HOGENOM" id="CLU_994161_0_0_1"/>
<evidence type="ECO:0008006" key="3">
    <source>
        <dbReference type="Google" id="ProtNLM"/>
    </source>
</evidence>
<gene>
    <name evidence="1" type="ORF">GALMADRAFT_136032</name>
</gene>
<keyword evidence="2" id="KW-1185">Reference proteome</keyword>
<dbReference type="AlphaFoldDB" id="A0A067TCQ8"/>
<accession>A0A067TCQ8</accession>
<evidence type="ECO:0000313" key="1">
    <source>
        <dbReference type="EMBL" id="KDR80960.1"/>
    </source>
</evidence>
<organism evidence="1 2">
    <name type="scientific">Galerina marginata (strain CBS 339.88)</name>
    <dbReference type="NCBI Taxonomy" id="685588"/>
    <lineage>
        <taxon>Eukaryota</taxon>
        <taxon>Fungi</taxon>
        <taxon>Dikarya</taxon>
        <taxon>Basidiomycota</taxon>
        <taxon>Agaricomycotina</taxon>
        <taxon>Agaricomycetes</taxon>
        <taxon>Agaricomycetidae</taxon>
        <taxon>Agaricales</taxon>
        <taxon>Agaricineae</taxon>
        <taxon>Strophariaceae</taxon>
        <taxon>Galerina</taxon>
    </lineage>
</organism>